<evidence type="ECO:0000256" key="5">
    <source>
        <dbReference type="ARBA" id="ARBA00022763"/>
    </source>
</evidence>
<dbReference type="GO" id="GO:0003677">
    <property type="term" value="F:DNA binding"/>
    <property type="evidence" value="ECO:0007669"/>
    <property type="project" value="UniProtKB-KW"/>
</dbReference>
<keyword evidence="8" id="KW-0238">DNA-binding</keyword>
<keyword evidence="10" id="KW-0234">DNA repair</keyword>
<dbReference type="Gene3D" id="3.40.1350.10">
    <property type="match status" value="1"/>
</dbReference>
<name>A0A8T3YKC2_9ARCH</name>
<gene>
    <name evidence="13" type="ORF">HY544_03100</name>
</gene>
<dbReference type="SUPFAM" id="SSF52980">
    <property type="entry name" value="Restriction endonuclease-like"/>
    <property type="match status" value="1"/>
</dbReference>
<dbReference type="GO" id="GO:0046872">
    <property type="term" value="F:metal ion binding"/>
    <property type="evidence" value="ECO:0007669"/>
    <property type="project" value="UniProtKB-KW"/>
</dbReference>
<dbReference type="InterPro" id="IPR011335">
    <property type="entry name" value="Restrct_endonuc-II-like"/>
</dbReference>
<evidence type="ECO:0000256" key="7">
    <source>
        <dbReference type="ARBA" id="ARBA00022842"/>
    </source>
</evidence>
<reference evidence="13" key="1">
    <citation type="submission" date="2020-07" db="EMBL/GenBank/DDBJ databases">
        <title>Huge and variable diversity of episymbiotic CPR bacteria and DPANN archaea in groundwater ecosystems.</title>
        <authorList>
            <person name="He C.Y."/>
            <person name="Keren R."/>
            <person name="Whittaker M."/>
            <person name="Farag I.F."/>
            <person name="Doudna J."/>
            <person name="Cate J.H.D."/>
            <person name="Banfield J.F."/>
        </authorList>
    </citation>
    <scope>NUCLEOTIDE SEQUENCE</scope>
    <source>
        <strain evidence="13">NC_groundwater_1296_Ag_S-0.2um_52_80</strain>
    </source>
</reference>
<dbReference type="InterPro" id="IPR011856">
    <property type="entry name" value="tRNA_endonuc-like_dom_sf"/>
</dbReference>
<evidence type="ECO:0000256" key="2">
    <source>
        <dbReference type="ARBA" id="ARBA00022722"/>
    </source>
</evidence>
<keyword evidence="3" id="KW-0479">Metal-binding</keyword>
<comment type="cofactor">
    <cofactor evidence="1">
        <name>Mg(2+)</name>
        <dbReference type="ChEBI" id="CHEBI:18420"/>
    </cofactor>
</comment>
<comment type="catalytic activity">
    <reaction evidence="11">
        <text>Endonucleolytic cleavage at a junction such as a reciprocal single-stranded crossover between two homologous DNA duplexes (Holliday junction).</text>
        <dbReference type="EC" id="3.1.21.10"/>
    </reaction>
</comment>
<evidence type="ECO:0000256" key="6">
    <source>
        <dbReference type="ARBA" id="ARBA00022801"/>
    </source>
</evidence>
<feature type="region of interest" description="Disordered" evidence="12">
    <location>
        <begin position="131"/>
        <end position="153"/>
    </location>
</feature>
<dbReference type="Proteomes" id="UP000732298">
    <property type="component" value="Unassembled WGS sequence"/>
</dbReference>
<keyword evidence="5" id="KW-0227">DNA damage</keyword>
<dbReference type="PANTHER" id="PTHR39651">
    <property type="entry name" value="HOLLIDAY JUNCTION RESOLVASE HJC"/>
    <property type="match status" value="1"/>
</dbReference>
<keyword evidence="9" id="KW-0233">DNA recombination</keyword>
<evidence type="ECO:0000256" key="11">
    <source>
        <dbReference type="ARBA" id="ARBA00029354"/>
    </source>
</evidence>
<dbReference type="GO" id="GO:0008821">
    <property type="term" value="F:crossover junction DNA endonuclease activity"/>
    <property type="evidence" value="ECO:0007669"/>
    <property type="project" value="UniProtKB-EC"/>
</dbReference>
<dbReference type="NCBIfam" id="NF040854">
    <property type="entry name" value="Hol_resolv_Hjc"/>
    <property type="match status" value="1"/>
</dbReference>
<feature type="compositionally biased region" description="Polar residues" evidence="12">
    <location>
        <begin position="137"/>
        <end position="153"/>
    </location>
</feature>
<evidence type="ECO:0000256" key="1">
    <source>
        <dbReference type="ARBA" id="ARBA00001946"/>
    </source>
</evidence>
<dbReference type="EMBL" id="JACQPB010000034">
    <property type="protein sequence ID" value="MBI4210465.1"/>
    <property type="molecule type" value="Genomic_DNA"/>
</dbReference>
<proteinExistence type="predicted"/>
<dbReference type="PANTHER" id="PTHR39651:SF1">
    <property type="entry name" value="HOLLIDAY JUNCTION RESOLVASE HJC"/>
    <property type="match status" value="1"/>
</dbReference>
<dbReference type="InterPro" id="IPR014428">
    <property type="entry name" value="Hjc_arc"/>
</dbReference>
<comment type="caution">
    <text evidence="13">The sequence shown here is derived from an EMBL/GenBank/DDBJ whole genome shotgun (WGS) entry which is preliminary data.</text>
</comment>
<evidence type="ECO:0000256" key="8">
    <source>
        <dbReference type="ARBA" id="ARBA00023125"/>
    </source>
</evidence>
<evidence type="ECO:0000256" key="3">
    <source>
        <dbReference type="ARBA" id="ARBA00022723"/>
    </source>
</evidence>
<keyword evidence="6" id="KW-0378">Hydrolase</keyword>
<evidence type="ECO:0000256" key="12">
    <source>
        <dbReference type="SAM" id="MobiDB-lite"/>
    </source>
</evidence>
<dbReference type="AlphaFoldDB" id="A0A8T3YKC2"/>
<keyword evidence="4" id="KW-0255">Endonuclease</keyword>
<accession>A0A8T3YKC2</accession>
<dbReference type="GO" id="GO:0006310">
    <property type="term" value="P:DNA recombination"/>
    <property type="evidence" value="ECO:0007669"/>
    <property type="project" value="UniProtKB-KW"/>
</dbReference>
<evidence type="ECO:0000256" key="10">
    <source>
        <dbReference type="ARBA" id="ARBA00023204"/>
    </source>
</evidence>
<evidence type="ECO:0000256" key="4">
    <source>
        <dbReference type="ARBA" id="ARBA00022759"/>
    </source>
</evidence>
<evidence type="ECO:0008006" key="15">
    <source>
        <dbReference type="Google" id="ProtNLM"/>
    </source>
</evidence>
<protein>
    <recommendedName>
        <fullName evidence="15">Holliday junction resolvase</fullName>
    </recommendedName>
</protein>
<sequence>MAHYNKGANAERELVRLFWGKGFAIARIAGSGKNALPMPDLIVMGKGRSIVIEAKAWRANNLTILDGQMQELFKWHELANAEVYVAWKYPNKGWFFIRPRDFRKNKHYSISFTEAQRKGATLEILLGEQSRLRDTAESSPSGQKKQAQPSSGR</sequence>
<evidence type="ECO:0000313" key="13">
    <source>
        <dbReference type="EMBL" id="MBI4210465.1"/>
    </source>
</evidence>
<evidence type="ECO:0000256" key="9">
    <source>
        <dbReference type="ARBA" id="ARBA00023172"/>
    </source>
</evidence>
<keyword evidence="7" id="KW-0460">Magnesium</keyword>
<dbReference type="InterPro" id="IPR002732">
    <property type="entry name" value="Hjc"/>
</dbReference>
<keyword evidence="2" id="KW-0540">Nuclease</keyword>
<evidence type="ECO:0000313" key="14">
    <source>
        <dbReference type="Proteomes" id="UP000732298"/>
    </source>
</evidence>
<dbReference type="PIRSF" id="PIRSF004985">
    <property type="entry name" value="Hlld_jn_rslvs_ar"/>
    <property type="match status" value="1"/>
</dbReference>
<dbReference type="Pfam" id="PF01870">
    <property type="entry name" value="Hjc"/>
    <property type="match status" value="1"/>
</dbReference>
<organism evidence="13 14">
    <name type="scientific">Candidatus Iainarchaeum sp</name>
    <dbReference type="NCBI Taxonomy" id="3101447"/>
    <lineage>
        <taxon>Archaea</taxon>
        <taxon>Candidatus Iainarchaeota</taxon>
        <taxon>Candidatus Iainarchaeia</taxon>
        <taxon>Candidatus Iainarchaeales</taxon>
        <taxon>Candidatus Iainarchaeaceae</taxon>
        <taxon>Candidatus Iainarchaeum</taxon>
    </lineage>
</organism>
<dbReference type="GO" id="GO:0006281">
    <property type="term" value="P:DNA repair"/>
    <property type="evidence" value="ECO:0007669"/>
    <property type="project" value="UniProtKB-KW"/>
</dbReference>